<evidence type="ECO:0000313" key="1">
    <source>
        <dbReference type="EMBL" id="NME70654.1"/>
    </source>
</evidence>
<accession>A0A7X9RXU1</accession>
<dbReference type="AlphaFoldDB" id="A0A7X9RXU1"/>
<organism evidence="1 2">
    <name type="scientific">Flammeovirga aprica JL-4</name>
    <dbReference type="NCBI Taxonomy" id="694437"/>
    <lineage>
        <taxon>Bacteria</taxon>
        <taxon>Pseudomonadati</taxon>
        <taxon>Bacteroidota</taxon>
        <taxon>Cytophagia</taxon>
        <taxon>Cytophagales</taxon>
        <taxon>Flammeovirgaceae</taxon>
        <taxon>Flammeovirga</taxon>
    </lineage>
</organism>
<gene>
    <name evidence="1" type="ORF">HHU12_21940</name>
</gene>
<proteinExistence type="predicted"/>
<dbReference type="RefSeq" id="WP_169658886.1">
    <property type="nucleotide sequence ID" value="NZ_JABANE010000070.1"/>
</dbReference>
<dbReference type="Proteomes" id="UP000576082">
    <property type="component" value="Unassembled WGS sequence"/>
</dbReference>
<dbReference type="Pfam" id="PF03682">
    <property type="entry name" value="UPF0158"/>
    <property type="match status" value="1"/>
</dbReference>
<evidence type="ECO:0000313" key="2">
    <source>
        <dbReference type="Proteomes" id="UP000576082"/>
    </source>
</evidence>
<protein>
    <submittedName>
        <fullName evidence="1">Uncharacterized protein</fullName>
    </submittedName>
</protein>
<dbReference type="InterPro" id="IPR005361">
    <property type="entry name" value="UPF0158"/>
</dbReference>
<reference evidence="1 2" key="1">
    <citation type="submission" date="2020-04" db="EMBL/GenBank/DDBJ databases">
        <title>Flammeovirga sp. SR4, a novel species isolated from seawater.</title>
        <authorList>
            <person name="Wang X."/>
        </authorList>
    </citation>
    <scope>NUCLEOTIDE SEQUENCE [LARGE SCALE GENOMIC DNA]</scope>
    <source>
        <strain evidence="1 2">ATCC 23126</strain>
    </source>
</reference>
<name>A0A7X9RXU1_9BACT</name>
<dbReference type="EMBL" id="JABANE010000070">
    <property type="protein sequence ID" value="NME70654.1"/>
    <property type="molecule type" value="Genomic_DNA"/>
</dbReference>
<sequence length="144" mass="17544">MKPTDEQIKEIAGEHEIGMQCYFHFKTGELISIPDMDDFYDGDFEAWEADIKKVEENEDDYYLFKKKDSRDSYREMEAFADTVDDAKLQDKLIKALNKKGPFRNFRWVLDESEEYRAKWYKFQEQQRIEYVREEVEMNEEEFEV</sequence>
<comment type="caution">
    <text evidence="1">The sequence shown here is derived from an EMBL/GenBank/DDBJ whole genome shotgun (WGS) entry which is preliminary data.</text>
</comment>
<keyword evidence="2" id="KW-1185">Reference proteome</keyword>